<accession>A0ABQ5YD49</accession>
<sequence length="293" mass="32022">MTTETTQSPSVEEIYARTVLDIGIPPRPTILDILARELRSGEPDFGRIAQCVSEDVSLSAGLIKTANSPFFGFRVRARTVSHALTMLGINIAGKAIAGVALRNAFPASPALERFWDASARIAEYSGHLVGLLGVREGIRSDDAYTFGLFRDCGMPVLMRKFPAYRDTLLRANANPDKRFTAIEDEDFPTNHAIVGCMLAQSWSLPEEICLAIRHHHDFLLMQSGAISLPPASRRLVALAQLAEYIHQQHSGMNQTEEWAKLGMASLSTLELGQVQLAELAAQVVAHSAQADIE</sequence>
<evidence type="ECO:0000259" key="1">
    <source>
        <dbReference type="PROSITE" id="PS51833"/>
    </source>
</evidence>
<organism evidence="2 3">
    <name type="scientific">Chitinimonas prasina</name>
    <dbReference type="NCBI Taxonomy" id="1434937"/>
    <lineage>
        <taxon>Bacteria</taxon>
        <taxon>Pseudomonadati</taxon>
        <taxon>Pseudomonadota</taxon>
        <taxon>Betaproteobacteria</taxon>
        <taxon>Neisseriales</taxon>
        <taxon>Chitinibacteraceae</taxon>
        <taxon>Chitinimonas</taxon>
    </lineage>
</organism>
<dbReference type="SUPFAM" id="SSF109604">
    <property type="entry name" value="HD-domain/PDEase-like"/>
    <property type="match status" value="1"/>
</dbReference>
<evidence type="ECO:0000313" key="2">
    <source>
        <dbReference type="EMBL" id="GLR11461.1"/>
    </source>
</evidence>
<keyword evidence="3" id="KW-1185">Reference proteome</keyword>
<dbReference type="EMBL" id="BSOG01000001">
    <property type="protein sequence ID" value="GLR11461.1"/>
    <property type="molecule type" value="Genomic_DNA"/>
</dbReference>
<evidence type="ECO:0000313" key="3">
    <source>
        <dbReference type="Proteomes" id="UP001156706"/>
    </source>
</evidence>
<dbReference type="InterPro" id="IPR052340">
    <property type="entry name" value="RNase_Y/CdgJ"/>
</dbReference>
<dbReference type="PANTHER" id="PTHR33525:SF6">
    <property type="entry name" value="HDOD DOMAIN-CONTAINING PROTEIN"/>
    <property type="match status" value="1"/>
</dbReference>
<dbReference type="Pfam" id="PF08668">
    <property type="entry name" value="HDOD"/>
    <property type="match status" value="1"/>
</dbReference>
<feature type="domain" description="HDOD" evidence="1">
    <location>
        <begin position="24"/>
        <end position="218"/>
    </location>
</feature>
<gene>
    <name evidence="2" type="ORF">GCM10007907_02510</name>
</gene>
<dbReference type="InterPro" id="IPR013976">
    <property type="entry name" value="HDOD"/>
</dbReference>
<dbReference type="PROSITE" id="PS51833">
    <property type="entry name" value="HDOD"/>
    <property type="match status" value="1"/>
</dbReference>
<dbReference type="Gene3D" id="1.10.3210.10">
    <property type="entry name" value="Hypothetical protein af1432"/>
    <property type="match status" value="1"/>
</dbReference>
<comment type="caution">
    <text evidence="2">The sequence shown here is derived from an EMBL/GenBank/DDBJ whole genome shotgun (WGS) entry which is preliminary data.</text>
</comment>
<protein>
    <submittedName>
        <fullName evidence="2">HDOD domain-containing protein</fullName>
    </submittedName>
</protein>
<name>A0ABQ5YD49_9NEIS</name>
<dbReference type="Proteomes" id="UP001156706">
    <property type="component" value="Unassembled WGS sequence"/>
</dbReference>
<dbReference type="RefSeq" id="WP_284194620.1">
    <property type="nucleotide sequence ID" value="NZ_BSOG01000001.1"/>
</dbReference>
<reference evidence="3" key="1">
    <citation type="journal article" date="2019" name="Int. J. Syst. Evol. Microbiol.">
        <title>The Global Catalogue of Microorganisms (GCM) 10K type strain sequencing project: providing services to taxonomists for standard genome sequencing and annotation.</title>
        <authorList>
            <consortium name="The Broad Institute Genomics Platform"/>
            <consortium name="The Broad Institute Genome Sequencing Center for Infectious Disease"/>
            <person name="Wu L."/>
            <person name="Ma J."/>
        </authorList>
    </citation>
    <scope>NUCLEOTIDE SEQUENCE [LARGE SCALE GENOMIC DNA]</scope>
    <source>
        <strain evidence="3">NBRC 110044</strain>
    </source>
</reference>
<proteinExistence type="predicted"/>
<dbReference type="PANTHER" id="PTHR33525">
    <property type="match status" value="1"/>
</dbReference>